<dbReference type="SUPFAM" id="SSF51419">
    <property type="entry name" value="PLP-binding barrel"/>
    <property type="match status" value="1"/>
</dbReference>
<dbReference type="CDD" id="cd00430">
    <property type="entry name" value="PLPDE_III_AR"/>
    <property type="match status" value="1"/>
</dbReference>
<comment type="catalytic activity">
    <reaction evidence="4">
        <text>L-alanine = D-alanine</text>
        <dbReference type="Rhea" id="RHEA:20249"/>
        <dbReference type="ChEBI" id="CHEBI:57416"/>
        <dbReference type="ChEBI" id="CHEBI:57972"/>
        <dbReference type="EC" id="5.1.1.1"/>
    </reaction>
</comment>
<gene>
    <name evidence="6" type="ORF">H0185_22655</name>
</gene>
<dbReference type="InterPro" id="IPR000821">
    <property type="entry name" value="Ala_racemase"/>
</dbReference>
<proteinExistence type="inferred from homology"/>
<comment type="similarity">
    <text evidence="4">Belongs to the alanine racemase family.</text>
</comment>
<evidence type="ECO:0000256" key="2">
    <source>
        <dbReference type="ARBA" id="ARBA00022898"/>
    </source>
</evidence>
<dbReference type="PANTHER" id="PTHR30511:SF0">
    <property type="entry name" value="ALANINE RACEMASE, CATABOLIC-RELATED"/>
    <property type="match status" value="1"/>
</dbReference>
<dbReference type="Gene3D" id="3.20.20.10">
    <property type="entry name" value="Alanine racemase"/>
    <property type="match status" value="1"/>
</dbReference>
<dbReference type="InterPro" id="IPR009006">
    <property type="entry name" value="Ala_racemase/Decarboxylase_C"/>
</dbReference>
<comment type="function">
    <text evidence="4">Catalyzes the interconversion of L-alanine and D-alanine. May also act on other amino acids.</text>
</comment>
<accession>A0ABS7KBX0</accession>
<evidence type="ECO:0000256" key="4">
    <source>
        <dbReference type="HAMAP-Rule" id="MF_01201"/>
    </source>
</evidence>
<comment type="caution">
    <text evidence="6">The sequence shown here is derived from an EMBL/GenBank/DDBJ whole genome shotgun (WGS) entry which is preliminary data.</text>
</comment>
<sequence>MIEQAFFYRDTWVEVNLDCIVANVSEVRKRLPEEVAIIGVVKANAYGHGDYQVAQAALEAGATMLAVAFMDEALSLRGKGITAPILVLGASRPEDVNIASAENITLTVFEPEWLEQAKEYLDSNATLSLHVKVDTGMGRIGVRSIEELSMVEKSIASDSRLLFDGIFTHFATADELTDSYFHEQLGRFKEMVASLHTRPACIHSSNSAAALRYGEAHFNAVRLGIIMYGLSPSQEIKPELPFQLKEAFSLHSKLTQVKRVNKGEKISYGGTYETAEEEWIGTIPIGYADGWIRKLQGQEVLVNGVRSPIVGRICMDQLMVKLPYEVPVGTVITLIGEQQGSIIPIDEIADTLETINYEVPCLIASRVPRIYKRDGQIIDMKNPLLPKTLG</sequence>
<dbReference type="EC" id="5.1.1.1" evidence="4"/>
<evidence type="ECO:0000313" key="6">
    <source>
        <dbReference type="EMBL" id="MBY0099556.1"/>
    </source>
</evidence>
<feature type="binding site" evidence="4">
    <location>
        <position position="139"/>
    </location>
    <ligand>
        <name>substrate</name>
    </ligand>
</feature>
<feature type="binding site" evidence="4">
    <location>
        <position position="315"/>
    </location>
    <ligand>
        <name>substrate</name>
    </ligand>
</feature>
<keyword evidence="7" id="KW-1185">Reference proteome</keyword>
<name>A0ABS7KBX0_9BACI</name>
<dbReference type="PANTHER" id="PTHR30511">
    <property type="entry name" value="ALANINE RACEMASE"/>
    <property type="match status" value="1"/>
</dbReference>
<dbReference type="PRINTS" id="PR00992">
    <property type="entry name" value="ALARACEMASE"/>
</dbReference>
<dbReference type="RefSeq" id="WP_221875773.1">
    <property type="nucleotide sequence ID" value="NZ_JACWFH010000038.1"/>
</dbReference>
<feature type="active site" description="Proton acceptor; specific for D-alanine" evidence="4">
    <location>
        <position position="42"/>
    </location>
</feature>
<dbReference type="HAMAP" id="MF_01201">
    <property type="entry name" value="Ala_racemase"/>
    <property type="match status" value="1"/>
</dbReference>
<feature type="active site" description="Proton acceptor; specific for L-alanine" evidence="4">
    <location>
        <position position="268"/>
    </location>
</feature>
<dbReference type="Pfam" id="PF01168">
    <property type="entry name" value="Ala_racemase_N"/>
    <property type="match status" value="1"/>
</dbReference>
<dbReference type="Pfam" id="PF00842">
    <property type="entry name" value="Ala_racemase_C"/>
    <property type="match status" value="1"/>
</dbReference>
<keyword evidence="3 4" id="KW-0413">Isomerase</keyword>
<dbReference type="InterPro" id="IPR020622">
    <property type="entry name" value="Ala_racemase_pyridoxalP-BS"/>
</dbReference>
<dbReference type="InterPro" id="IPR001608">
    <property type="entry name" value="Ala_racemase_N"/>
</dbReference>
<dbReference type="Proteomes" id="UP000769780">
    <property type="component" value="Unassembled WGS sequence"/>
</dbReference>
<evidence type="ECO:0000313" key="7">
    <source>
        <dbReference type="Proteomes" id="UP000769780"/>
    </source>
</evidence>
<keyword evidence="2 4" id="KW-0663">Pyridoxal phosphate</keyword>
<protein>
    <recommendedName>
        <fullName evidence="4">Alanine racemase</fullName>
        <ecNumber evidence="4">5.1.1.1</ecNumber>
    </recommendedName>
</protein>
<dbReference type="EMBL" id="JACWFH010000038">
    <property type="protein sequence ID" value="MBY0099556.1"/>
    <property type="molecule type" value="Genomic_DNA"/>
</dbReference>
<feature type="modified residue" description="N6-(pyridoxal phosphate)lysine" evidence="4">
    <location>
        <position position="42"/>
    </location>
</feature>
<dbReference type="SUPFAM" id="SSF50621">
    <property type="entry name" value="Alanine racemase C-terminal domain-like"/>
    <property type="match status" value="1"/>
</dbReference>
<evidence type="ECO:0000259" key="5">
    <source>
        <dbReference type="SMART" id="SM01005"/>
    </source>
</evidence>
<dbReference type="Gene3D" id="2.40.37.10">
    <property type="entry name" value="Lyase, Ornithine Decarboxylase, Chain A, domain 1"/>
    <property type="match status" value="1"/>
</dbReference>
<dbReference type="PROSITE" id="PS00395">
    <property type="entry name" value="ALANINE_RACEMASE"/>
    <property type="match status" value="1"/>
</dbReference>
<dbReference type="InterPro" id="IPR029066">
    <property type="entry name" value="PLP-binding_barrel"/>
</dbReference>
<comment type="pathway">
    <text evidence="4">Amino-acid biosynthesis; D-alanine biosynthesis; D-alanine from L-alanine: step 1/1.</text>
</comment>
<organism evidence="6 7">
    <name type="scientific">Mesobacillus maritimus</name>
    <dbReference type="NCBI Taxonomy" id="1643336"/>
    <lineage>
        <taxon>Bacteria</taxon>
        <taxon>Bacillati</taxon>
        <taxon>Bacillota</taxon>
        <taxon>Bacilli</taxon>
        <taxon>Bacillales</taxon>
        <taxon>Bacillaceae</taxon>
        <taxon>Mesobacillus</taxon>
    </lineage>
</organism>
<evidence type="ECO:0000256" key="1">
    <source>
        <dbReference type="ARBA" id="ARBA00001933"/>
    </source>
</evidence>
<dbReference type="SMART" id="SM01005">
    <property type="entry name" value="Ala_racemase_C"/>
    <property type="match status" value="1"/>
</dbReference>
<dbReference type="NCBIfam" id="TIGR00492">
    <property type="entry name" value="alr"/>
    <property type="match status" value="1"/>
</dbReference>
<evidence type="ECO:0000256" key="3">
    <source>
        <dbReference type="ARBA" id="ARBA00023235"/>
    </source>
</evidence>
<comment type="cofactor">
    <cofactor evidence="1 4">
        <name>pyridoxal 5'-phosphate</name>
        <dbReference type="ChEBI" id="CHEBI:597326"/>
    </cofactor>
</comment>
<dbReference type="InterPro" id="IPR011079">
    <property type="entry name" value="Ala_racemase_C"/>
</dbReference>
<feature type="domain" description="Alanine racemase C-terminal" evidence="5">
    <location>
        <begin position="247"/>
        <end position="372"/>
    </location>
</feature>
<dbReference type="GO" id="GO:0008784">
    <property type="term" value="F:alanine racemase activity"/>
    <property type="evidence" value="ECO:0007669"/>
    <property type="project" value="UniProtKB-EC"/>
</dbReference>
<reference evidence="6 7" key="1">
    <citation type="submission" date="2020-07" db="EMBL/GenBank/DDBJ databases">
        <title>Fungal Genomes of the International Space Station.</title>
        <authorList>
            <person name="Seuylemezian A."/>
            <person name="Singh N.K."/>
            <person name="Wood J."/>
            <person name="Venkateswaran K."/>
        </authorList>
    </citation>
    <scope>NUCLEOTIDE SEQUENCE [LARGE SCALE GENOMIC DNA]</scope>
    <source>
        <strain evidence="6 7">PL-B2</strain>
    </source>
</reference>